<gene>
    <name evidence="4" type="ORF">L2740_06015</name>
</gene>
<dbReference type="EMBL" id="JAKILB010000003">
    <property type="protein sequence ID" value="MCL1138101.1"/>
    <property type="molecule type" value="Genomic_DNA"/>
</dbReference>
<proteinExistence type="predicted"/>
<organism evidence="4 5">
    <name type="scientific">Shewanella pneumatophori</name>
    <dbReference type="NCBI Taxonomy" id="314092"/>
    <lineage>
        <taxon>Bacteria</taxon>
        <taxon>Pseudomonadati</taxon>
        <taxon>Pseudomonadota</taxon>
        <taxon>Gammaproteobacteria</taxon>
        <taxon>Alteromonadales</taxon>
        <taxon>Shewanellaceae</taxon>
        <taxon>Shewanella</taxon>
    </lineage>
</organism>
<accession>A0A9X1ZAR6</accession>
<reference evidence="4" key="1">
    <citation type="submission" date="2022-01" db="EMBL/GenBank/DDBJ databases">
        <title>Whole genome-based taxonomy of the Shewanellaceae.</title>
        <authorList>
            <person name="Martin-Rodriguez A.J."/>
        </authorList>
    </citation>
    <scope>NUCLEOTIDE SEQUENCE</scope>
    <source>
        <strain evidence="4">KCTC 23973</strain>
    </source>
</reference>
<feature type="transmembrane region" description="Helical" evidence="3">
    <location>
        <begin position="27"/>
        <end position="47"/>
    </location>
</feature>
<feature type="transmembrane region" description="Helical" evidence="3">
    <location>
        <begin position="73"/>
        <end position="104"/>
    </location>
</feature>
<dbReference type="AlphaFoldDB" id="A0A9X1ZAR6"/>
<protein>
    <submittedName>
        <fullName evidence="4">Uncharacterized protein</fullName>
    </submittedName>
</protein>
<keyword evidence="3" id="KW-1133">Transmembrane helix</keyword>
<dbReference type="Proteomes" id="UP001139293">
    <property type="component" value="Unassembled WGS sequence"/>
</dbReference>
<evidence type="ECO:0000313" key="5">
    <source>
        <dbReference type="Proteomes" id="UP001139293"/>
    </source>
</evidence>
<keyword evidence="1" id="KW-0175">Coiled coil</keyword>
<feature type="coiled-coil region" evidence="1">
    <location>
        <begin position="132"/>
        <end position="166"/>
    </location>
</feature>
<keyword evidence="3" id="KW-0472">Membrane</keyword>
<evidence type="ECO:0000313" key="4">
    <source>
        <dbReference type="EMBL" id="MCL1138101.1"/>
    </source>
</evidence>
<comment type="caution">
    <text evidence="4">The sequence shown here is derived from an EMBL/GenBank/DDBJ whole genome shotgun (WGS) entry which is preliminary data.</text>
</comment>
<keyword evidence="3" id="KW-0812">Transmembrane</keyword>
<evidence type="ECO:0000256" key="3">
    <source>
        <dbReference type="SAM" id="Phobius"/>
    </source>
</evidence>
<feature type="region of interest" description="Disordered" evidence="2">
    <location>
        <begin position="173"/>
        <end position="194"/>
    </location>
</feature>
<keyword evidence="5" id="KW-1185">Reference proteome</keyword>
<evidence type="ECO:0000256" key="2">
    <source>
        <dbReference type="SAM" id="MobiDB-lite"/>
    </source>
</evidence>
<feature type="compositionally biased region" description="Basic and acidic residues" evidence="2">
    <location>
        <begin position="173"/>
        <end position="190"/>
    </location>
</feature>
<evidence type="ECO:0000256" key="1">
    <source>
        <dbReference type="SAM" id="Coils"/>
    </source>
</evidence>
<name>A0A9X1ZAR6_9GAMM</name>
<dbReference type="RefSeq" id="WP_248949196.1">
    <property type="nucleotide sequence ID" value="NZ_JAKILB010000003.1"/>
</dbReference>
<sequence>MKDFFDHIFSHFKPILDNASYRINNPFGGAFLFSWIILNWKTVYFFILGDGTVLSKIKIIENYYLTKEGEMSYFYLIWLPAFAATLFIALAPALSNLATTIWLWSDRKSASLRIKFIEKSIPISPEDQAQMYAAFESVKKDFQDKIQKLEEENRGLRKVAALKNEQFENNIQHDHETLTAKSENNSRPDSKTFQANIRKNVDAAKNRDQDAQKDFNDQQTMDSKDLYNLYNLKSNAHNIEQWIGRELKLKVDYNYHYAEILDIKALIGKLIQDGKIKASTINEQGRNINLQQVTSFLIRMELSDVVERINDATYELTEATLSALAEIVSN</sequence>